<dbReference type="InterPro" id="IPR000847">
    <property type="entry name" value="LysR_HTH_N"/>
</dbReference>
<sequence length="302" mass="32912">MSNIKQIEAFYWTVKLGTLQRAAGKLFITQSAATKRIKELEKQASVPLFDSNAQKSSLTSKGEELLVAAGAVLESLQQLDEMRTSAQRTMRTVRIGLSELATLTWFSGFVQQMRVIYPHISLLPDVDISARLQQKMMTGELDLIVVPVDYVSPEMESLLIDSVDFAWLAPPGSFEAGVPVTVSELARLPVIVQGPQSGITTRLEQLFAQSGVEFTKVYGSNSLFALAALIRAGVGVSCIPKVLFEEDIACGLYQEVTLATGATPVDYHLAFMKHDQQALGYTLGALARDCAKSYGTSIVNEK</sequence>
<dbReference type="Pfam" id="PF03466">
    <property type="entry name" value="LysR_substrate"/>
    <property type="match status" value="1"/>
</dbReference>
<dbReference type="InterPro" id="IPR005119">
    <property type="entry name" value="LysR_subst-bd"/>
</dbReference>
<proteinExistence type="inferred from homology"/>
<dbReference type="Proteomes" id="UP000076857">
    <property type="component" value="Chromosome"/>
</dbReference>
<keyword evidence="2" id="KW-0805">Transcription regulation</keyword>
<dbReference type="Gene3D" id="1.10.10.10">
    <property type="entry name" value="Winged helix-like DNA-binding domain superfamily/Winged helix DNA-binding domain"/>
    <property type="match status" value="1"/>
</dbReference>
<reference evidence="6 7" key="1">
    <citation type="submission" date="2016-04" db="EMBL/GenBank/DDBJ databases">
        <authorList>
            <person name="Qiu J."/>
        </authorList>
    </citation>
    <scope>NUCLEOTIDE SEQUENCE [LARGE SCALE GENOMIC DNA]</scope>
    <source>
        <strain evidence="6 7">JQ581</strain>
    </source>
</reference>
<evidence type="ECO:0000313" key="6">
    <source>
        <dbReference type="EMBL" id="QJQ10210.1"/>
    </source>
</evidence>
<dbReference type="CDD" id="cd05466">
    <property type="entry name" value="PBP2_LTTR_substrate"/>
    <property type="match status" value="1"/>
</dbReference>
<evidence type="ECO:0000256" key="1">
    <source>
        <dbReference type="ARBA" id="ARBA00009437"/>
    </source>
</evidence>
<dbReference type="EMBL" id="CP050951">
    <property type="protein sequence ID" value="QJQ10210.1"/>
    <property type="molecule type" value="Genomic_DNA"/>
</dbReference>
<dbReference type="InterPro" id="IPR036390">
    <property type="entry name" value="WH_DNA-bd_sf"/>
</dbReference>
<dbReference type="GO" id="GO:0000976">
    <property type="term" value="F:transcription cis-regulatory region binding"/>
    <property type="evidence" value="ECO:0007669"/>
    <property type="project" value="TreeGrafter"/>
</dbReference>
<organism evidence="6 7">
    <name type="scientific">Pseudomonas putida</name>
    <name type="common">Arthrobacter siderocapsulatus</name>
    <dbReference type="NCBI Taxonomy" id="303"/>
    <lineage>
        <taxon>Bacteria</taxon>
        <taxon>Pseudomonadati</taxon>
        <taxon>Pseudomonadota</taxon>
        <taxon>Gammaproteobacteria</taxon>
        <taxon>Pseudomonadales</taxon>
        <taxon>Pseudomonadaceae</taxon>
        <taxon>Pseudomonas</taxon>
    </lineage>
</organism>
<dbReference type="GO" id="GO:0003700">
    <property type="term" value="F:DNA-binding transcription factor activity"/>
    <property type="evidence" value="ECO:0007669"/>
    <property type="project" value="InterPro"/>
</dbReference>
<dbReference type="PANTHER" id="PTHR30126">
    <property type="entry name" value="HTH-TYPE TRANSCRIPTIONAL REGULATOR"/>
    <property type="match status" value="1"/>
</dbReference>
<keyword evidence="3" id="KW-0238">DNA-binding</keyword>
<dbReference type="SUPFAM" id="SSF46785">
    <property type="entry name" value="Winged helix' DNA-binding domain"/>
    <property type="match status" value="1"/>
</dbReference>
<dbReference type="Pfam" id="PF00126">
    <property type="entry name" value="HTH_1"/>
    <property type="match status" value="1"/>
</dbReference>
<evidence type="ECO:0000313" key="7">
    <source>
        <dbReference type="Proteomes" id="UP000076857"/>
    </source>
</evidence>
<dbReference type="AlphaFoldDB" id="A0AAP9SPS2"/>
<name>A0AAP9SPS2_PSEPU</name>
<evidence type="ECO:0000256" key="3">
    <source>
        <dbReference type="ARBA" id="ARBA00023125"/>
    </source>
</evidence>
<protein>
    <submittedName>
        <fullName evidence="6">LysR family transcriptional regulator</fullName>
    </submittedName>
</protein>
<evidence type="ECO:0000256" key="4">
    <source>
        <dbReference type="ARBA" id="ARBA00023163"/>
    </source>
</evidence>
<dbReference type="SUPFAM" id="SSF53850">
    <property type="entry name" value="Periplasmic binding protein-like II"/>
    <property type="match status" value="1"/>
</dbReference>
<keyword evidence="4" id="KW-0804">Transcription</keyword>
<comment type="similarity">
    <text evidence="1">Belongs to the LysR transcriptional regulatory family.</text>
</comment>
<dbReference type="InterPro" id="IPR036388">
    <property type="entry name" value="WH-like_DNA-bd_sf"/>
</dbReference>
<feature type="domain" description="HTH lysR-type" evidence="5">
    <location>
        <begin position="1"/>
        <end position="59"/>
    </location>
</feature>
<gene>
    <name evidence="6" type="ORF">A3L25_012585</name>
</gene>
<dbReference type="RefSeq" id="WP_063426019.1">
    <property type="nucleotide sequence ID" value="NZ_CP050951.1"/>
</dbReference>
<evidence type="ECO:0000259" key="5">
    <source>
        <dbReference type="PROSITE" id="PS50931"/>
    </source>
</evidence>
<reference evidence="6 7" key="2">
    <citation type="submission" date="2020-04" db="EMBL/GenBank/DDBJ databases">
        <title>Complete genome sequence of Pseudomonas putida strain JQ581.</title>
        <authorList>
            <person name="Mu Y."/>
        </authorList>
    </citation>
    <scope>NUCLEOTIDE SEQUENCE [LARGE SCALE GENOMIC DNA]</scope>
    <source>
        <strain evidence="6 7">JQ581</strain>
    </source>
</reference>
<accession>A0AAP9SPS2</accession>
<dbReference type="Gene3D" id="3.40.190.290">
    <property type="match status" value="1"/>
</dbReference>
<dbReference type="PROSITE" id="PS50931">
    <property type="entry name" value="HTH_LYSR"/>
    <property type="match status" value="1"/>
</dbReference>
<evidence type="ECO:0000256" key="2">
    <source>
        <dbReference type="ARBA" id="ARBA00023015"/>
    </source>
</evidence>
<dbReference type="PANTHER" id="PTHR30126:SF77">
    <property type="entry name" value="TRANSCRIPTIONAL REGULATORY PROTEIN"/>
    <property type="match status" value="1"/>
</dbReference>